<evidence type="ECO:0000313" key="1">
    <source>
        <dbReference type="EMBL" id="MPY65488.1"/>
    </source>
</evidence>
<evidence type="ECO:0000313" key="2">
    <source>
        <dbReference type="Proteomes" id="UP000484842"/>
    </source>
</evidence>
<proteinExistence type="predicted"/>
<organism evidence="1 2">
    <name type="scientific">Deinococcus terrestris</name>
    <dbReference type="NCBI Taxonomy" id="2651870"/>
    <lineage>
        <taxon>Bacteria</taxon>
        <taxon>Thermotogati</taxon>
        <taxon>Deinococcota</taxon>
        <taxon>Deinococci</taxon>
        <taxon>Deinococcales</taxon>
        <taxon>Deinococcaceae</taxon>
        <taxon>Deinococcus</taxon>
    </lineage>
</organism>
<dbReference type="SUPFAM" id="SSF50969">
    <property type="entry name" value="YVTN repeat-like/Quinoprotein amine dehydrogenase"/>
    <property type="match status" value="1"/>
</dbReference>
<protein>
    <recommendedName>
        <fullName evidence="3">WD40 repeat domain-containing protein</fullName>
    </recommendedName>
</protein>
<dbReference type="EMBL" id="WBSL01000001">
    <property type="protein sequence ID" value="MPY65488.1"/>
    <property type="molecule type" value="Genomic_DNA"/>
</dbReference>
<comment type="caution">
    <text evidence="1">The sequence shown here is derived from an EMBL/GenBank/DDBJ whole genome shotgun (WGS) entry which is preliminary data.</text>
</comment>
<evidence type="ECO:0008006" key="3">
    <source>
        <dbReference type="Google" id="ProtNLM"/>
    </source>
</evidence>
<name>A0A7X1TQ89_9DEIO</name>
<gene>
    <name evidence="1" type="ORF">F8S09_02115</name>
</gene>
<dbReference type="InterPro" id="IPR011044">
    <property type="entry name" value="Quino_amine_DH_bsu"/>
</dbReference>
<sequence length="205" mass="22213">MFALLADGPQPPNPALVRSVEVAFPGGRVVRVPGPEPMADFPASPAQTLLSPRGDAAAARFCWDLPKYGSCQVRLVRPSGAVQVLKNSNVRRLLWTPDGQYLIGAGVNTVRLWNLVGRVRTAVPTPGEVYPQPFRRLSRIAGLSLWGRDLCVQTEDQWFTPTGQQAGRSISATRYTLPTLRSLQVLSFVAAEGQQAPCALPVTEP</sequence>
<keyword evidence="2" id="KW-1185">Reference proteome</keyword>
<dbReference type="RefSeq" id="WP_152868520.1">
    <property type="nucleotide sequence ID" value="NZ_WBSL01000001.1"/>
</dbReference>
<reference evidence="1 2" key="1">
    <citation type="submission" date="2019-10" db="EMBL/GenBank/DDBJ databases">
        <title>Deinococcus sp. isolated from soil.</title>
        <authorList>
            <person name="Li Y."/>
            <person name="Wang J."/>
        </authorList>
    </citation>
    <scope>NUCLEOTIDE SEQUENCE [LARGE SCALE GENOMIC DNA]</scope>
    <source>
        <strain evidence="1 2">SDU3-2</strain>
    </source>
</reference>
<accession>A0A7X1TQ89</accession>
<dbReference type="Proteomes" id="UP000484842">
    <property type="component" value="Unassembled WGS sequence"/>
</dbReference>
<dbReference type="AlphaFoldDB" id="A0A7X1TQ89"/>